<dbReference type="EMBL" id="BAAALX010000014">
    <property type="protein sequence ID" value="GAA1521799.1"/>
    <property type="molecule type" value="Genomic_DNA"/>
</dbReference>
<keyword evidence="9" id="KW-1185">Reference proteome</keyword>
<keyword evidence="5" id="KW-1133">Transmembrane helix</keyword>
<sequence length="460" mass="47788">MKVKKLGLLRRLTAVAAIASLSVLGMAGTAQADSNVGNIDTGRTGSIIVHKYDGAYGTDGGDGSVKTDTSNLGTPLDGAEFTVKQVTAKGGRAIDLKTPEGWDLIDGLKASEVTTGGFSLGNGVSKTTANGGLATFGGLPAGLYLVTESKAPANATSTTDPFLVTLPLSQSNGKWLYDVNVYPKSSVNKTQPTKEVSNPSASVRGETVDWTITAPVPAANNGYKKFVVTDQLDSRLSYVSVKVAGFTEGTDYSIVKNGQSVSIDFTSTGLGKLKSVNTVVATITTKVTEQGDGIIKNKAIVNVNDTTKDTNDPSTNWGSLKVIKHVSGDQSHTLGGAEFDIFSDAAGKNKVASVKTAADGTISTTLWVGNNDDTTQKYWIKETKAPTGYILDGSLNEVTVTAGEVANAFQYKFPNTQQGHPELPLTGADGKLLAMIAGIGLMLIAGGAGIIAANRRKNQA</sequence>
<dbReference type="NCBIfam" id="TIGR01167">
    <property type="entry name" value="LPXTG_anchor"/>
    <property type="match status" value="1"/>
</dbReference>
<evidence type="ECO:0000256" key="6">
    <source>
        <dbReference type="SAM" id="SignalP"/>
    </source>
</evidence>
<dbReference type="Pfam" id="PF17802">
    <property type="entry name" value="SpaA"/>
    <property type="match status" value="1"/>
</dbReference>
<dbReference type="Pfam" id="PF00746">
    <property type="entry name" value="Gram_pos_anchor"/>
    <property type="match status" value="1"/>
</dbReference>
<keyword evidence="1" id="KW-0134">Cell wall</keyword>
<keyword evidence="4" id="KW-0572">Peptidoglycan-anchor</keyword>
<dbReference type="InterPro" id="IPR013783">
    <property type="entry name" value="Ig-like_fold"/>
</dbReference>
<feature type="domain" description="Gram-positive cocci surface proteins LPxTG" evidence="7">
    <location>
        <begin position="423"/>
        <end position="460"/>
    </location>
</feature>
<dbReference type="RefSeq" id="WP_173157227.1">
    <property type="nucleotide sequence ID" value="NZ_BAAALX010000014.1"/>
</dbReference>
<evidence type="ECO:0000256" key="4">
    <source>
        <dbReference type="ARBA" id="ARBA00023088"/>
    </source>
</evidence>
<evidence type="ECO:0000256" key="5">
    <source>
        <dbReference type="SAM" id="Phobius"/>
    </source>
</evidence>
<dbReference type="InterPro" id="IPR046473">
    <property type="entry name" value="Sgo0707-like_N2"/>
</dbReference>
<protein>
    <submittedName>
        <fullName evidence="8">SpaH/EbpB family LPXTG-anchored major pilin</fullName>
    </submittedName>
</protein>
<organism evidence="8 9">
    <name type="scientific">Brevibacterium permense</name>
    <dbReference type="NCBI Taxonomy" id="234834"/>
    <lineage>
        <taxon>Bacteria</taxon>
        <taxon>Bacillati</taxon>
        <taxon>Actinomycetota</taxon>
        <taxon>Actinomycetes</taxon>
        <taxon>Micrococcales</taxon>
        <taxon>Brevibacteriaceae</taxon>
        <taxon>Brevibacterium</taxon>
    </lineage>
</organism>
<keyword evidence="3 6" id="KW-0732">Signal</keyword>
<dbReference type="InterPro" id="IPR048052">
    <property type="entry name" value="FM1-like"/>
</dbReference>
<dbReference type="NCBIfam" id="NF033902">
    <property type="entry name" value="iso_D2_wall_anc"/>
    <property type="match status" value="1"/>
</dbReference>
<dbReference type="Proteomes" id="UP001500177">
    <property type="component" value="Unassembled WGS sequence"/>
</dbReference>
<dbReference type="Gene3D" id="2.60.40.740">
    <property type="match status" value="1"/>
</dbReference>
<dbReference type="Pfam" id="PF20623">
    <property type="entry name" value="Sgo0707_N2"/>
    <property type="match status" value="1"/>
</dbReference>
<evidence type="ECO:0000313" key="8">
    <source>
        <dbReference type="EMBL" id="GAA1521799.1"/>
    </source>
</evidence>
<dbReference type="InterPro" id="IPR019931">
    <property type="entry name" value="LPXTG_anchor"/>
</dbReference>
<keyword evidence="5" id="KW-0472">Membrane</keyword>
<dbReference type="Pfam" id="PF16555">
    <property type="entry name" value="GramPos_pilinD1"/>
    <property type="match status" value="1"/>
</dbReference>
<evidence type="ECO:0000259" key="7">
    <source>
        <dbReference type="PROSITE" id="PS50847"/>
    </source>
</evidence>
<evidence type="ECO:0000313" key="9">
    <source>
        <dbReference type="Proteomes" id="UP001500177"/>
    </source>
</evidence>
<evidence type="ECO:0000256" key="2">
    <source>
        <dbReference type="ARBA" id="ARBA00022525"/>
    </source>
</evidence>
<gene>
    <name evidence="8" type="ORF">GCM10009690_26300</name>
</gene>
<feature type="signal peptide" evidence="6">
    <location>
        <begin position="1"/>
        <end position="32"/>
    </location>
</feature>
<dbReference type="InterPro" id="IPR026466">
    <property type="entry name" value="Fim_isopep_form_D2_dom"/>
</dbReference>
<evidence type="ECO:0000256" key="3">
    <source>
        <dbReference type="ARBA" id="ARBA00022729"/>
    </source>
</evidence>
<proteinExistence type="predicted"/>
<dbReference type="NCBIfam" id="TIGR04226">
    <property type="entry name" value="RrgB_K2N_iso_D2"/>
    <property type="match status" value="1"/>
</dbReference>
<dbReference type="PROSITE" id="PS50847">
    <property type="entry name" value="GRAM_POS_ANCHORING"/>
    <property type="match status" value="1"/>
</dbReference>
<dbReference type="InterPro" id="IPR032364">
    <property type="entry name" value="GramPos_pilinD1_N"/>
</dbReference>
<comment type="caution">
    <text evidence="8">The sequence shown here is derived from an EMBL/GenBank/DDBJ whole genome shotgun (WGS) entry which is preliminary data.</text>
</comment>
<dbReference type="Gene3D" id="2.60.40.10">
    <property type="entry name" value="Immunoglobulins"/>
    <property type="match status" value="2"/>
</dbReference>
<keyword evidence="5" id="KW-0812">Transmembrane</keyword>
<name>A0ABN2ANA1_9MICO</name>
<reference evidence="8 9" key="1">
    <citation type="journal article" date="2019" name="Int. J. Syst. Evol. Microbiol.">
        <title>The Global Catalogue of Microorganisms (GCM) 10K type strain sequencing project: providing services to taxonomists for standard genome sequencing and annotation.</title>
        <authorList>
            <consortium name="The Broad Institute Genomics Platform"/>
            <consortium name="The Broad Institute Genome Sequencing Center for Infectious Disease"/>
            <person name="Wu L."/>
            <person name="Ma J."/>
        </authorList>
    </citation>
    <scope>NUCLEOTIDE SEQUENCE [LARGE SCALE GENOMIC DNA]</scope>
    <source>
        <strain evidence="8 9">JCM 13318</strain>
    </source>
</reference>
<evidence type="ECO:0000256" key="1">
    <source>
        <dbReference type="ARBA" id="ARBA00022512"/>
    </source>
</evidence>
<dbReference type="InterPro" id="IPR041033">
    <property type="entry name" value="SpaA_PFL_dom_1"/>
</dbReference>
<accession>A0ABN2ANA1</accession>
<keyword evidence="2" id="KW-0964">Secreted</keyword>
<feature type="transmembrane region" description="Helical" evidence="5">
    <location>
        <begin position="432"/>
        <end position="453"/>
    </location>
</feature>
<feature type="chain" id="PRO_5046294164" evidence="6">
    <location>
        <begin position="33"/>
        <end position="460"/>
    </location>
</feature>